<keyword evidence="7" id="KW-0472">Membrane</keyword>
<name>A0A931I578_9HYPH</name>
<dbReference type="Pfam" id="PF00777">
    <property type="entry name" value="Glyco_transf_29"/>
    <property type="match status" value="1"/>
</dbReference>
<organism evidence="9 10">
    <name type="scientific">Methylobrevis albus</name>
    <dbReference type="NCBI Taxonomy" id="2793297"/>
    <lineage>
        <taxon>Bacteria</taxon>
        <taxon>Pseudomonadati</taxon>
        <taxon>Pseudomonadota</taxon>
        <taxon>Alphaproteobacteria</taxon>
        <taxon>Hyphomicrobiales</taxon>
        <taxon>Pleomorphomonadaceae</taxon>
        <taxon>Methylobrevis</taxon>
    </lineage>
</organism>
<sequence length="460" mass="48341">MTSTDDNPPATPGDDAVTRRIAARAKAAARAGDFEGAARLWRKCHLLGMPRARMRQASCLARAGQPVEAARIAAGRLGSVPAGEVYDFVEDIGLALVKRGDLDLAERVWAEVARIDGHAPYAASKIMTLRSKAGGLDEPALGEAAAFLAGADDPLQTSARSALVMLWTREGASQRLLDLCRAVMARAPAVAAAMAADEFALLAALGRDAEIIDRLKAEPALTRLAATSPPIAALVAGGAVAAADPAHHAAAAAVIAAAAHLRAERDRLWSDLADPALRIAVVGNSGIEIGRGNGAAIDAHDVVVRFNDFSVAPAFAPDYGTRTDVLVRAATDRQKLIRNVGPDTRLVLAGVRFMQLCRNWSLPIDLIAAGYRVACFPDDAADPLMARLDARPSAGLTVLGLLARLRGGLANVGTYGFSMIDQIGPDAASAHYFEKARPSSRHDWAAERAIYDELLVGRLG</sequence>
<keyword evidence="8" id="KW-0325">Glycoprotein</keyword>
<evidence type="ECO:0000313" key="10">
    <source>
        <dbReference type="Proteomes" id="UP000631694"/>
    </source>
</evidence>
<keyword evidence="10" id="KW-1185">Reference proteome</keyword>
<evidence type="ECO:0000256" key="4">
    <source>
        <dbReference type="ARBA" id="ARBA00022679"/>
    </source>
</evidence>
<evidence type="ECO:0000256" key="5">
    <source>
        <dbReference type="ARBA" id="ARBA00022692"/>
    </source>
</evidence>
<dbReference type="GO" id="GO:0016020">
    <property type="term" value="C:membrane"/>
    <property type="evidence" value="ECO:0007669"/>
    <property type="project" value="UniProtKB-SubCell"/>
</dbReference>
<evidence type="ECO:0000256" key="2">
    <source>
        <dbReference type="ARBA" id="ARBA00004308"/>
    </source>
</evidence>
<dbReference type="GO" id="GO:0012505">
    <property type="term" value="C:endomembrane system"/>
    <property type="evidence" value="ECO:0007669"/>
    <property type="project" value="UniProtKB-SubCell"/>
</dbReference>
<evidence type="ECO:0000313" key="9">
    <source>
        <dbReference type="EMBL" id="MBH0239506.1"/>
    </source>
</evidence>
<dbReference type="EMBL" id="JADZLT010000055">
    <property type="protein sequence ID" value="MBH0239506.1"/>
    <property type="molecule type" value="Genomic_DNA"/>
</dbReference>
<evidence type="ECO:0000256" key="7">
    <source>
        <dbReference type="ARBA" id="ARBA00023136"/>
    </source>
</evidence>
<accession>A0A931I578</accession>
<dbReference type="AlphaFoldDB" id="A0A931I578"/>
<dbReference type="Gene3D" id="3.90.1480.20">
    <property type="entry name" value="Glycosyl transferase family 29"/>
    <property type="match status" value="1"/>
</dbReference>
<protein>
    <submittedName>
        <fullName evidence="9">Glycosyltransferase family 29 protein</fullName>
    </submittedName>
</protein>
<keyword evidence="4" id="KW-0808">Transferase</keyword>
<evidence type="ECO:0000256" key="8">
    <source>
        <dbReference type="ARBA" id="ARBA00023180"/>
    </source>
</evidence>
<evidence type="ECO:0000256" key="3">
    <source>
        <dbReference type="ARBA" id="ARBA00022676"/>
    </source>
</evidence>
<dbReference type="InterPro" id="IPR001675">
    <property type="entry name" value="Glyco_trans_29"/>
</dbReference>
<comment type="caution">
    <text evidence="9">The sequence shown here is derived from an EMBL/GenBank/DDBJ whole genome shotgun (WGS) entry which is preliminary data.</text>
</comment>
<evidence type="ECO:0000256" key="1">
    <source>
        <dbReference type="ARBA" id="ARBA00004167"/>
    </source>
</evidence>
<dbReference type="GO" id="GO:0008373">
    <property type="term" value="F:sialyltransferase activity"/>
    <property type="evidence" value="ECO:0007669"/>
    <property type="project" value="InterPro"/>
</dbReference>
<keyword evidence="6" id="KW-1133">Transmembrane helix</keyword>
<keyword evidence="3" id="KW-0328">Glycosyltransferase</keyword>
<comment type="subcellular location">
    <subcellularLocation>
        <location evidence="2">Endomembrane system</location>
    </subcellularLocation>
    <subcellularLocation>
        <location evidence="1">Membrane</location>
        <topology evidence="1">Single-pass membrane protein</topology>
    </subcellularLocation>
</comment>
<proteinExistence type="predicted"/>
<dbReference type="RefSeq" id="WP_197312594.1">
    <property type="nucleotide sequence ID" value="NZ_JADZLT010000055.1"/>
</dbReference>
<gene>
    <name evidence="9" type="ORF">I5731_16915</name>
</gene>
<dbReference type="InterPro" id="IPR038578">
    <property type="entry name" value="GT29-like_sf"/>
</dbReference>
<keyword evidence="5" id="KW-0812">Transmembrane</keyword>
<evidence type="ECO:0000256" key="6">
    <source>
        <dbReference type="ARBA" id="ARBA00022989"/>
    </source>
</evidence>
<dbReference type="Proteomes" id="UP000631694">
    <property type="component" value="Unassembled WGS sequence"/>
</dbReference>
<reference evidence="9" key="1">
    <citation type="submission" date="2020-12" db="EMBL/GenBank/DDBJ databases">
        <title>Methylobrevis albus sp. nov., isolated from fresh water lack sediment.</title>
        <authorList>
            <person name="Zou Q."/>
        </authorList>
    </citation>
    <scope>NUCLEOTIDE SEQUENCE</scope>
    <source>
        <strain evidence="9">L22</strain>
    </source>
</reference>